<keyword evidence="3" id="KW-1185">Reference proteome</keyword>
<evidence type="ECO:0000256" key="1">
    <source>
        <dbReference type="SAM" id="MobiDB-lite"/>
    </source>
</evidence>
<dbReference type="EMBL" id="JAGPYM010000023">
    <property type="protein sequence ID" value="KAH6883546.1"/>
    <property type="molecule type" value="Genomic_DNA"/>
</dbReference>
<evidence type="ECO:0000313" key="3">
    <source>
        <dbReference type="Proteomes" id="UP000777438"/>
    </source>
</evidence>
<name>A0A9P9AKU2_9HYPO</name>
<sequence length="109" mass="12410">MEDRKSQVEGAGDFQRLVPKHQEILSGADSLITQTSQNVGEIAETRHSPVARSEVDPEEHLGDKHIVFIDFTGEDDVHIKVEPDSGSRKRRRSPDARPRKWNQIERAQE</sequence>
<proteinExistence type="predicted"/>
<evidence type="ECO:0000313" key="2">
    <source>
        <dbReference type="EMBL" id="KAH6883546.1"/>
    </source>
</evidence>
<protein>
    <submittedName>
        <fullName evidence="2">Uncharacterized protein</fullName>
    </submittedName>
</protein>
<feature type="region of interest" description="Disordered" evidence="1">
    <location>
        <begin position="79"/>
        <end position="109"/>
    </location>
</feature>
<gene>
    <name evidence="2" type="ORF">B0T10DRAFT_463473</name>
</gene>
<dbReference type="AlphaFoldDB" id="A0A9P9AKU2"/>
<dbReference type="Proteomes" id="UP000777438">
    <property type="component" value="Unassembled WGS sequence"/>
</dbReference>
<reference evidence="2 3" key="1">
    <citation type="journal article" date="2021" name="Nat. Commun.">
        <title>Genetic determinants of endophytism in the Arabidopsis root mycobiome.</title>
        <authorList>
            <person name="Mesny F."/>
            <person name="Miyauchi S."/>
            <person name="Thiergart T."/>
            <person name="Pickel B."/>
            <person name="Atanasova L."/>
            <person name="Karlsson M."/>
            <person name="Huettel B."/>
            <person name="Barry K.W."/>
            <person name="Haridas S."/>
            <person name="Chen C."/>
            <person name="Bauer D."/>
            <person name="Andreopoulos W."/>
            <person name="Pangilinan J."/>
            <person name="LaButti K."/>
            <person name="Riley R."/>
            <person name="Lipzen A."/>
            <person name="Clum A."/>
            <person name="Drula E."/>
            <person name="Henrissat B."/>
            <person name="Kohler A."/>
            <person name="Grigoriev I.V."/>
            <person name="Martin F.M."/>
            <person name="Hacquard S."/>
        </authorList>
    </citation>
    <scope>NUCLEOTIDE SEQUENCE [LARGE SCALE GENOMIC DNA]</scope>
    <source>
        <strain evidence="2 3">MPI-CAGE-CH-0241</strain>
    </source>
</reference>
<organism evidence="2 3">
    <name type="scientific">Thelonectria olida</name>
    <dbReference type="NCBI Taxonomy" id="1576542"/>
    <lineage>
        <taxon>Eukaryota</taxon>
        <taxon>Fungi</taxon>
        <taxon>Dikarya</taxon>
        <taxon>Ascomycota</taxon>
        <taxon>Pezizomycotina</taxon>
        <taxon>Sordariomycetes</taxon>
        <taxon>Hypocreomycetidae</taxon>
        <taxon>Hypocreales</taxon>
        <taxon>Nectriaceae</taxon>
        <taxon>Thelonectria</taxon>
    </lineage>
</organism>
<accession>A0A9P9AKU2</accession>
<comment type="caution">
    <text evidence="2">The sequence shown here is derived from an EMBL/GenBank/DDBJ whole genome shotgun (WGS) entry which is preliminary data.</text>
</comment>